<organism evidence="1 2">
    <name type="scientific">Gordonia humi</name>
    <dbReference type="NCBI Taxonomy" id="686429"/>
    <lineage>
        <taxon>Bacteria</taxon>
        <taxon>Bacillati</taxon>
        <taxon>Actinomycetota</taxon>
        <taxon>Actinomycetes</taxon>
        <taxon>Mycobacteriales</taxon>
        <taxon>Gordoniaceae</taxon>
        <taxon>Gordonia</taxon>
    </lineage>
</organism>
<keyword evidence="2" id="KW-1185">Reference proteome</keyword>
<dbReference type="Proteomes" id="UP000551501">
    <property type="component" value="Unassembled WGS sequence"/>
</dbReference>
<evidence type="ECO:0008006" key="3">
    <source>
        <dbReference type="Google" id="ProtNLM"/>
    </source>
</evidence>
<dbReference type="EMBL" id="JACIFP010000001">
    <property type="protein sequence ID" value="MBB4136837.1"/>
    <property type="molecule type" value="Genomic_DNA"/>
</dbReference>
<gene>
    <name evidence="1" type="ORF">BKA16_003389</name>
</gene>
<dbReference type="AlphaFoldDB" id="A0A840FBF8"/>
<sequence length="130" mass="14115">MPTTRRTDASVEDFIAAVPNARRRDDTVAAVRLIRDTIGEDPSMWGPSIIGFGDRPYRTADGREHEWFAVGLSPRRQALTLYGLTADGSNGDLLDGLGPHTTGKGCLYIARLADVDASVLTELIARAWTS</sequence>
<comment type="caution">
    <text evidence="1">The sequence shown here is derived from an EMBL/GenBank/DDBJ whole genome shotgun (WGS) entry which is preliminary data.</text>
</comment>
<accession>A0A840FBF8</accession>
<evidence type="ECO:0000313" key="1">
    <source>
        <dbReference type="EMBL" id="MBB4136837.1"/>
    </source>
</evidence>
<dbReference type="RefSeq" id="WP_183371764.1">
    <property type="nucleotide sequence ID" value="NZ_BAABHL010000126.1"/>
</dbReference>
<proteinExistence type="predicted"/>
<protein>
    <recommendedName>
        <fullName evidence="3">YdhG-like domain-containing protein</fullName>
    </recommendedName>
</protein>
<name>A0A840FBF8_9ACTN</name>
<reference evidence="1 2" key="1">
    <citation type="submission" date="2020-08" db="EMBL/GenBank/DDBJ databases">
        <title>Sequencing the genomes of 1000 actinobacteria strains.</title>
        <authorList>
            <person name="Klenk H.-P."/>
        </authorList>
    </citation>
    <scope>NUCLEOTIDE SEQUENCE [LARGE SCALE GENOMIC DNA]</scope>
    <source>
        <strain evidence="1 2">DSM 45298</strain>
    </source>
</reference>
<evidence type="ECO:0000313" key="2">
    <source>
        <dbReference type="Proteomes" id="UP000551501"/>
    </source>
</evidence>